<organism evidence="2 3">
    <name type="scientific">Shewanella holmiensis</name>
    <dbReference type="NCBI Taxonomy" id="2952222"/>
    <lineage>
        <taxon>Bacteria</taxon>
        <taxon>Pseudomonadati</taxon>
        <taxon>Pseudomonadota</taxon>
        <taxon>Gammaproteobacteria</taxon>
        <taxon>Alteromonadales</taxon>
        <taxon>Shewanellaceae</taxon>
        <taxon>Shewanella</taxon>
    </lineage>
</organism>
<name>A0A9X2WNQ5_9GAMM</name>
<protein>
    <submittedName>
        <fullName evidence="2">Uncharacterized protein</fullName>
    </submittedName>
</protein>
<dbReference type="EMBL" id="JAMTCD010000015">
    <property type="protein sequence ID" value="MCT7942593.1"/>
    <property type="molecule type" value="Genomic_DNA"/>
</dbReference>
<proteinExistence type="predicted"/>
<gene>
    <name evidence="2" type="ORF">NE535_12400</name>
</gene>
<evidence type="ECO:0000313" key="2">
    <source>
        <dbReference type="EMBL" id="MCT7942593.1"/>
    </source>
</evidence>
<sequence>ALQVRREMFDISKKLVIAMDKFYVISSDSNSARLENLYFKLIEKMREGIDYHYNPKRIIVPTDYLCNFNVLRSEIIEVLNNELNDSSKTLVTFKRAIQTTNTSATKMFEPEDKTESAQRGDDLSSHKT</sequence>
<keyword evidence="3" id="KW-1185">Reference proteome</keyword>
<feature type="region of interest" description="Disordered" evidence="1">
    <location>
        <begin position="102"/>
        <end position="128"/>
    </location>
</feature>
<comment type="caution">
    <text evidence="2">The sequence shown here is derived from an EMBL/GenBank/DDBJ whole genome shotgun (WGS) entry which is preliminary data.</text>
</comment>
<evidence type="ECO:0000256" key="1">
    <source>
        <dbReference type="SAM" id="MobiDB-lite"/>
    </source>
</evidence>
<evidence type="ECO:0000313" key="3">
    <source>
        <dbReference type="Proteomes" id="UP001155546"/>
    </source>
</evidence>
<reference evidence="2" key="1">
    <citation type="journal article" date="2023" name="Int. J. Syst. Evol. Microbiol.">
        <title>&lt;i&gt;Shewanella septentrionalis&lt;/i&gt; sp. nov. and &lt;i&gt;Shewanella holmiensis&lt;/i&gt; sp. nov., isolated from Baltic Sea water and sediments.</title>
        <authorList>
            <person name="Martin-Rodriguez A.J."/>
            <person name="Thorell K."/>
            <person name="Joffre E."/>
            <person name="Jensie-Markopoulos S."/>
            <person name="Moore E.R.B."/>
            <person name="Sjoling A."/>
        </authorList>
    </citation>
    <scope>NUCLEOTIDE SEQUENCE</scope>
    <source>
        <strain evidence="2">SP1S2-7</strain>
    </source>
</reference>
<dbReference type="RefSeq" id="WP_261298954.1">
    <property type="nucleotide sequence ID" value="NZ_JAMTCD010000015.1"/>
</dbReference>
<feature type="non-terminal residue" evidence="2">
    <location>
        <position position="1"/>
    </location>
</feature>
<accession>A0A9X2WNQ5</accession>
<dbReference type="Proteomes" id="UP001155546">
    <property type="component" value="Unassembled WGS sequence"/>
</dbReference>
<feature type="compositionally biased region" description="Basic and acidic residues" evidence="1">
    <location>
        <begin position="108"/>
        <end position="128"/>
    </location>
</feature>
<dbReference type="AlphaFoldDB" id="A0A9X2WNQ5"/>